<dbReference type="AlphaFoldDB" id="A0A2G5SYR8"/>
<dbReference type="OrthoDB" id="10429538at2759"/>
<feature type="compositionally biased region" description="Basic and acidic residues" evidence="1">
    <location>
        <begin position="16"/>
        <end position="25"/>
    </location>
</feature>
<name>A0A2G5SYR8_9PELO</name>
<evidence type="ECO:0000313" key="3">
    <source>
        <dbReference type="Proteomes" id="UP000230233"/>
    </source>
</evidence>
<organism evidence="2 3">
    <name type="scientific">Caenorhabditis nigoni</name>
    <dbReference type="NCBI Taxonomy" id="1611254"/>
    <lineage>
        <taxon>Eukaryota</taxon>
        <taxon>Metazoa</taxon>
        <taxon>Ecdysozoa</taxon>
        <taxon>Nematoda</taxon>
        <taxon>Chromadorea</taxon>
        <taxon>Rhabditida</taxon>
        <taxon>Rhabditina</taxon>
        <taxon>Rhabditomorpha</taxon>
        <taxon>Rhabditoidea</taxon>
        <taxon>Rhabditidae</taxon>
        <taxon>Peloderinae</taxon>
        <taxon>Caenorhabditis</taxon>
    </lineage>
</organism>
<gene>
    <name evidence="2" type="primary">Cnig_chr_X.g25336</name>
    <name evidence="2" type="ORF">B9Z55_025336</name>
</gene>
<accession>A0A2G5SYR8</accession>
<dbReference type="EMBL" id="PDUG01000006">
    <property type="protein sequence ID" value="PIC19991.1"/>
    <property type="molecule type" value="Genomic_DNA"/>
</dbReference>
<proteinExistence type="predicted"/>
<reference evidence="3" key="1">
    <citation type="submission" date="2017-10" db="EMBL/GenBank/DDBJ databases">
        <title>Rapid genome shrinkage in a self-fertile nematode reveals novel sperm competition proteins.</title>
        <authorList>
            <person name="Yin D."/>
            <person name="Schwarz E.M."/>
            <person name="Thomas C.G."/>
            <person name="Felde R.L."/>
            <person name="Korf I.F."/>
            <person name="Cutter A.D."/>
            <person name="Schartner C.M."/>
            <person name="Ralston E.J."/>
            <person name="Meyer B.J."/>
            <person name="Haag E.S."/>
        </authorList>
    </citation>
    <scope>NUCLEOTIDE SEQUENCE [LARGE SCALE GENOMIC DNA]</scope>
    <source>
        <strain evidence="3">JU1422</strain>
    </source>
</reference>
<evidence type="ECO:0000256" key="1">
    <source>
        <dbReference type="SAM" id="MobiDB-lite"/>
    </source>
</evidence>
<sequence>MWSNSSKDIAPVKKNTAPEKPKVESYLKNNSYHKSDSYPRTYETRKDEVYTNVFNSKKTANFDESQKKHYNHGN</sequence>
<feature type="region of interest" description="Disordered" evidence="1">
    <location>
        <begin position="1"/>
        <end position="40"/>
    </location>
</feature>
<evidence type="ECO:0000313" key="2">
    <source>
        <dbReference type="EMBL" id="PIC19991.1"/>
    </source>
</evidence>
<dbReference type="Proteomes" id="UP000230233">
    <property type="component" value="Chromosome X"/>
</dbReference>
<protein>
    <submittedName>
        <fullName evidence="2">Uncharacterized protein</fullName>
    </submittedName>
</protein>
<keyword evidence="3" id="KW-1185">Reference proteome</keyword>
<comment type="caution">
    <text evidence="2">The sequence shown here is derived from an EMBL/GenBank/DDBJ whole genome shotgun (WGS) entry which is preliminary data.</text>
</comment>